<sequence length="469" mass="53349">MKSHNLDKDTRAELFDVLLENSFIGITITDEKGEIVVVNEAQSRITNIPIVESIGANMESYVESNYISQSASMQVIQDKKRVVINQKLSAGKSHVVEGIPVMDDADHIKYTVNFLLDESELEEAKQEIETVSSDKEKLFNKYQELLEILNEQEDIIYQSKVMRDIVYLASRVADRDVAVLITGPSGSGKELIANLLHEKSRRKTRPFVKINCSAIPEQLLESELFGYEPGAFTGGAPKGKAGLLEYADGGSILLDEIGEMPMQLQAKLLRVLQDQQVRRIGSTKDIKVDVRIIASTNADLKKLIAEKKFREDLYYRINIVDIKMPGLDKRREDIPLLIAHFEKRFNQKYNFNKKFSIDAINYLMGLDYCGNVRELQNIVERLIVQSSNDVITLEEAFAAMGILTIEEDGEGRRELIKVEEEMSLKKIMEQYERKILLHYKKVYGKGTVMAEKLKTDQATISRKLKKYGL</sequence>
<keyword evidence="3" id="KW-0067">ATP-binding</keyword>
<evidence type="ECO:0000256" key="5">
    <source>
        <dbReference type="SAM" id="Coils"/>
    </source>
</evidence>
<dbReference type="CDD" id="cd00009">
    <property type="entry name" value="AAA"/>
    <property type="match status" value="1"/>
</dbReference>
<dbReference type="Pfam" id="PF18024">
    <property type="entry name" value="HTH_50"/>
    <property type="match status" value="1"/>
</dbReference>
<dbReference type="GO" id="GO:0005524">
    <property type="term" value="F:ATP binding"/>
    <property type="evidence" value="ECO:0007669"/>
    <property type="project" value="UniProtKB-KW"/>
</dbReference>
<keyword evidence="8" id="KW-1185">Reference proteome</keyword>
<organism evidence="7 8">
    <name type="scientific">Hominibacterium faecale</name>
    <dbReference type="NCBI Taxonomy" id="2839743"/>
    <lineage>
        <taxon>Bacteria</taxon>
        <taxon>Bacillati</taxon>
        <taxon>Bacillota</taxon>
        <taxon>Clostridia</taxon>
        <taxon>Peptostreptococcales</taxon>
        <taxon>Anaerovoracaceae</taxon>
        <taxon>Hominibacterium</taxon>
    </lineage>
</organism>
<proteinExistence type="predicted"/>
<dbReference type="InterPro" id="IPR003593">
    <property type="entry name" value="AAA+_ATPase"/>
</dbReference>
<dbReference type="EMBL" id="JAOSHN010000003">
    <property type="protein sequence ID" value="MCU7378355.1"/>
    <property type="molecule type" value="Genomic_DNA"/>
</dbReference>
<dbReference type="Gene3D" id="1.10.10.60">
    <property type="entry name" value="Homeodomain-like"/>
    <property type="match status" value="1"/>
</dbReference>
<dbReference type="Pfam" id="PF00158">
    <property type="entry name" value="Sigma54_activat"/>
    <property type="match status" value="1"/>
</dbReference>
<dbReference type="GO" id="GO:0003677">
    <property type="term" value="F:DNA binding"/>
    <property type="evidence" value="ECO:0007669"/>
    <property type="project" value="UniProtKB-KW"/>
</dbReference>
<evidence type="ECO:0000313" key="7">
    <source>
        <dbReference type="EMBL" id="MCU7378355.1"/>
    </source>
</evidence>
<dbReference type="Gene3D" id="3.30.450.20">
    <property type="entry name" value="PAS domain"/>
    <property type="match status" value="1"/>
</dbReference>
<reference evidence="7" key="1">
    <citation type="submission" date="2022-09" db="EMBL/GenBank/DDBJ databases">
        <title>Culturomic study of gut microbiota in children with autism spectrum disorder.</title>
        <authorList>
            <person name="Efimov B.A."/>
            <person name="Chaplin A.V."/>
            <person name="Sokolova S.R."/>
            <person name="Pikina A.P."/>
            <person name="Korzhanova M."/>
            <person name="Belova V."/>
            <person name="Korostin D."/>
        </authorList>
    </citation>
    <scope>NUCLEOTIDE SEQUENCE</scope>
    <source>
        <strain evidence="7">ASD5510</strain>
    </source>
</reference>
<dbReference type="SUPFAM" id="SSF52540">
    <property type="entry name" value="P-loop containing nucleoside triphosphate hydrolases"/>
    <property type="match status" value="1"/>
</dbReference>
<evidence type="ECO:0000256" key="2">
    <source>
        <dbReference type="ARBA" id="ARBA00022797"/>
    </source>
</evidence>
<protein>
    <recommendedName>
        <fullName evidence="4">HTH-type transcriptional regulatory protein TyrR</fullName>
    </recommendedName>
</protein>
<dbReference type="InterPro" id="IPR027417">
    <property type="entry name" value="P-loop_NTPase"/>
</dbReference>
<keyword evidence="2" id="KW-0058">Aromatic hydrocarbons catabolism</keyword>
<dbReference type="Pfam" id="PF25601">
    <property type="entry name" value="AAA_lid_14"/>
    <property type="match status" value="1"/>
</dbReference>
<keyword evidence="1" id="KW-0547">Nucleotide-binding</keyword>
<dbReference type="Gene3D" id="3.40.50.300">
    <property type="entry name" value="P-loop containing nucleotide triphosphate hydrolases"/>
    <property type="match status" value="1"/>
</dbReference>
<name>A0A9J6QU49_9FIRM</name>
<dbReference type="PROSITE" id="PS00676">
    <property type="entry name" value="SIGMA54_INTERACT_2"/>
    <property type="match status" value="1"/>
</dbReference>
<dbReference type="PANTHER" id="PTHR32071:SF57">
    <property type="entry name" value="C4-DICARBOXYLATE TRANSPORT TRANSCRIPTIONAL REGULATORY PROTEIN DCTD"/>
    <property type="match status" value="1"/>
</dbReference>
<dbReference type="SMART" id="SM00382">
    <property type="entry name" value="AAA"/>
    <property type="match status" value="1"/>
</dbReference>
<feature type="coiled-coil region" evidence="5">
    <location>
        <begin position="121"/>
        <end position="155"/>
    </location>
</feature>
<dbReference type="Proteomes" id="UP001065549">
    <property type="component" value="Unassembled WGS sequence"/>
</dbReference>
<accession>A0A9J6QU49</accession>
<dbReference type="GO" id="GO:0006355">
    <property type="term" value="P:regulation of DNA-templated transcription"/>
    <property type="evidence" value="ECO:0007669"/>
    <property type="project" value="InterPro"/>
</dbReference>
<dbReference type="AlphaFoldDB" id="A0A9J6QU49"/>
<keyword evidence="5" id="KW-0175">Coiled coil</keyword>
<dbReference type="FunFam" id="3.40.50.300:FF:000006">
    <property type="entry name" value="DNA-binding transcriptional regulator NtrC"/>
    <property type="match status" value="1"/>
</dbReference>
<dbReference type="PROSITE" id="PS50045">
    <property type="entry name" value="SIGMA54_INTERACT_4"/>
    <property type="match status" value="1"/>
</dbReference>
<dbReference type="InterPro" id="IPR030828">
    <property type="entry name" value="HTH_TyrR"/>
</dbReference>
<gene>
    <name evidence="7" type="ORF">OBO34_08295</name>
</gene>
<dbReference type="InterPro" id="IPR025943">
    <property type="entry name" value="Sigma_54_int_dom_ATP-bd_2"/>
</dbReference>
<dbReference type="InterPro" id="IPR002078">
    <property type="entry name" value="Sigma_54_int"/>
</dbReference>
<evidence type="ECO:0000256" key="1">
    <source>
        <dbReference type="ARBA" id="ARBA00022741"/>
    </source>
</evidence>
<dbReference type="InterPro" id="IPR035965">
    <property type="entry name" value="PAS-like_dom_sf"/>
</dbReference>
<evidence type="ECO:0000256" key="3">
    <source>
        <dbReference type="ARBA" id="ARBA00022840"/>
    </source>
</evidence>
<evidence type="ECO:0000259" key="6">
    <source>
        <dbReference type="PROSITE" id="PS50045"/>
    </source>
</evidence>
<feature type="domain" description="Sigma-54 factor interaction" evidence="6">
    <location>
        <begin position="155"/>
        <end position="384"/>
    </location>
</feature>
<dbReference type="Gene3D" id="1.10.8.60">
    <property type="match status" value="1"/>
</dbReference>
<dbReference type="RefSeq" id="WP_253019842.1">
    <property type="nucleotide sequence ID" value="NZ_JAOSHN010000003.1"/>
</dbReference>
<dbReference type="SUPFAM" id="SSF46689">
    <property type="entry name" value="Homeodomain-like"/>
    <property type="match status" value="1"/>
</dbReference>
<evidence type="ECO:0000313" key="8">
    <source>
        <dbReference type="Proteomes" id="UP001065549"/>
    </source>
</evidence>
<evidence type="ECO:0000256" key="4">
    <source>
        <dbReference type="ARBA" id="ARBA00029500"/>
    </source>
</evidence>
<dbReference type="PANTHER" id="PTHR32071">
    <property type="entry name" value="TRANSCRIPTIONAL REGULATORY PROTEIN"/>
    <property type="match status" value="1"/>
</dbReference>
<dbReference type="InterPro" id="IPR009057">
    <property type="entry name" value="Homeodomain-like_sf"/>
</dbReference>
<comment type="caution">
    <text evidence="7">The sequence shown here is derived from an EMBL/GenBank/DDBJ whole genome shotgun (WGS) entry which is preliminary data.</text>
</comment>
<dbReference type="InterPro" id="IPR058031">
    <property type="entry name" value="AAA_lid_NorR"/>
</dbReference>
<dbReference type="SUPFAM" id="SSF55785">
    <property type="entry name" value="PYP-like sensor domain (PAS domain)"/>
    <property type="match status" value="1"/>
</dbReference>